<organism evidence="4 5">
    <name type="scientific">Rhodococcus wratislaviensis NBRC 100605</name>
    <dbReference type="NCBI Taxonomy" id="1219028"/>
    <lineage>
        <taxon>Bacteria</taxon>
        <taxon>Bacillati</taxon>
        <taxon>Actinomycetota</taxon>
        <taxon>Actinomycetes</taxon>
        <taxon>Mycobacteriales</taxon>
        <taxon>Nocardiaceae</taxon>
        <taxon>Rhodococcus</taxon>
    </lineage>
</organism>
<dbReference type="Proteomes" id="UP000019491">
    <property type="component" value="Unassembled WGS sequence"/>
</dbReference>
<dbReference type="CDD" id="cd10970">
    <property type="entry name" value="CE4_DAC_u1_6s"/>
    <property type="match status" value="1"/>
</dbReference>
<protein>
    <recommendedName>
        <fullName evidence="3">NodB homology domain-containing protein</fullName>
    </recommendedName>
</protein>
<dbReference type="Pfam" id="PF01522">
    <property type="entry name" value="Polysacc_deac_1"/>
    <property type="match status" value="1"/>
</dbReference>
<proteinExistence type="predicted"/>
<evidence type="ECO:0000313" key="5">
    <source>
        <dbReference type="Proteomes" id="UP000019491"/>
    </source>
</evidence>
<gene>
    <name evidence="4" type="ORF">RW1_040_00350</name>
</gene>
<dbReference type="PANTHER" id="PTHR34216">
    <property type="match status" value="1"/>
</dbReference>
<dbReference type="InterPro" id="IPR051398">
    <property type="entry name" value="Polysacch_Deacetylase"/>
</dbReference>
<dbReference type="AlphaFoldDB" id="X0PVU6"/>
<name>X0PVU6_RHOWR</name>
<dbReference type="GO" id="GO:0005975">
    <property type="term" value="P:carbohydrate metabolic process"/>
    <property type="evidence" value="ECO:0007669"/>
    <property type="project" value="InterPro"/>
</dbReference>
<evidence type="ECO:0000313" key="4">
    <source>
        <dbReference type="EMBL" id="GAF47373.1"/>
    </source>
</evidence>
<keyword evidence="2" id="KW-0732">Signal</keyword>
<evidence type="ECO:0000259" key="3">
    <source>
        <dbReference type="Pfam" id="PF01522"/>
    </source>
</evidence>
<sequence>MSTVQPATPEKVITTFQTGHGWTSSGATVTGSSLNFTGGNAPYGTQCARLVTNGLNADAILDGPIMGAPVDIRGKALRVTFRVNDYMKYVKLELHAGNGSGITNSYSWRFSNGEGAGAGWHYTRGGEWCSITLNFGDAVTNGTPDPTAINHFRITVQDNSTALTFDVNEVAIVENQKVYPNGVVTFCFDDQDATVWSAARPALDKYRFPATMFTIREYVGQSGYCTLDQLKTLERDHGWEVAAHADSATVHTASYTGVSDDVALSDMRKIRAWLAENGFKGKDHLAYPHGDYDADTIAQARKVFATARGTVRRTHHETLPPGDPHRVRCIEVLNTDTAATIQAEIDKCVAAGSWLTLLFHVVASPADGLTKYLPADFATIVDYVAASGAAVRTYGDAVTTSIQTAATRPVEKAMASCSASTDTPDSTTPALVPGMSLTFTSVGPACEYELAVEADIGVITGGTQIFIGSLYVDGVKQSRDIFTQAAGAMRVANRKTWKVAGLSPGRHTAEFRHAKNATGTAAFRVYAFASTIEVTRRS</sequence>
<comment type="caution">
    <text evidence="4">The sequence shown here is derived from an EMBL/GenBank/DDBJ whole genome shotgun (WGS) entry which is preliminary data.</text>
</comment>
<evidence type="ECO:0000256" key="2">
    <source>
        <dbReference type="ARBA" id="ARBA00022729"/>
    </source>
</evidence>
<dbReference type="Gene3D" id="3.20.20.370">
    <property type="entry name" value="Glycoside hydrolase/deacetylase"/>
    <property type="match status" value="1"/>
</dbReference>
<comment type="subcellular location">
    <subcellularLocation>
        <location evidence="1">Secreted</location>
    </subcellularLocation>
</comment>
<dbReference type="InterPro" id="IPR011330">
    <property type="entry name" value="Glyco_hydro/deAcase_b/a-brl"/>
</dbReference>
<accession>X0PVU6</accession>
<dbReference type="InterPro" id="IPR002509">
    <property type="entry name" value="NODB_dom"/>
</dbReference>
<dbReference type="GO" id="GO:0016810">
    <property type="term" value="F:hydrolase activity, acting on carbon-nitrogen (but not peptide) bonds"/>
    <property type="evidence" value="ECO:0007669"/>
    <property type="project" value="InterPro"/>
</dbReference>
<reference evidence="4 5" key="1">
    <citation type="submission" date="2014-02" db="EMBL/GenBank/DDBJ databases">
        <title>Whole genome shotgun sequence of Rhodococcus wratislaviensis NBRC 100605.</title>
        <authorList>
            <person name="Hosoyama A."/>
            <person name="Tsuchikane K."/>
            <person name="Yoshida I."/>
            <person name="Ohji S."/>
            <person name="Ichikawa N."/>
            <person name="Yamazoe A."/>
            <person name="Fujita N."/>
        </authorList>
    </citation>
    <scope>NUCLEOTIDE SEQUENCE [LARGE SCALE GENOMIC DNA]</scope>
    <source>
        <strain evidence="4 5">NBRC 100605</strain>
    </source>
</reference>
<keyword evidence="5" id="KW-1185">Reference proteome</keyword>
<dbReference type="GO" id="GO:0005576">
    <property type="term" value="C:extracellular region"/>
    <property type="evidence" value="ECO:0007669"/>
    <property type="project" value="UniProtKB-SubCell"/>
</dbReference>
<feature type="domain" description="NodB homology" evidence="3">
    <location>
        <begin position="180"/>
        <end position="302"/>
    </location>
</feature>
<dbReference type="SUPFAM" id="SSF88713">
    <property type="entry name" value="Glycoside hydrolase/deacetylase"/>
    <property type="match status" value="1"/>
</dbReference>
<dbReference type="PANTHER" id="PTHR34216:SF3">
    <property type="entry name" value="POLY-BETA-1,6-N-ACETYL-D-GLUCOSAMINE N-DEACETYLASE"/>
    <property type="match status" value="1"/>
</dbReference>
<dbReference type="EMBL" id="BAWF01000040">
    <property type="protein sequence ID" value="GAF47373.1"/>
    <property type="molecule type" value="Genomic_DNA"/>
</dbReference>
<evidence type="ECO:0000256" key="1">
    <source>
        <dbReference type="ARBA" id="ARBA00004613"/>
    </source>
</evidence>